<sequence length="675" mass="70505">MPEKRVDEAADALAAREPGRVAEVLIDSPVPHLDRPFDYAVPAGQHIEPGMRVRVPFSGRTADGLVTACKESTGHDGELAEIGRAIAAFPLVTGEQLTLFGAVADRYAGTRSDVLRLALPPRHARTEERVLAEPGSAAAPEPPGERDLSLWSDYAGGRAFIGRLAAGAPSGPARPGAPVPRAAAALLPGDDESGPADLLAVAAKAAAAAGRSALIVAPDYRDLDRLAEALTRRVGPDKFVRLSADEGNAERYGAYLRVLRGTRRIVIGTRAAMFAPVSDIGLLALLEDGDDLLDEPRAPYPHPREVLLMRSAASAAPILFAGHSRSTDVQRLVENGYLVDLRAARATVRARAPRIVAPDDSRPGDGGRLPASAFRIVRRALGMDRSPNAAGPVLVQVPRAGYAPLLTCGSCRKAARCAGCRGPLEQRDAESPPSCRWCGRPVAAFACPDCGGTELRRSVIGAGRTGEELGRAFPGVKMVRSSGDHVLGTVPPGAAIVVATVGAEPVVPGGYAAALLLDGNSLISLPGLRAGEQALRRWLAAAALVRPAPDGGTVFIGADEERTVGALVRWDPVGYAERELAERRELSMPPAVRMAALSGPAAALNDVADEAGVAGDGVSIIGPAPIPDTDDSRTLVFFGYSRTDVPRQLRAALAARSARRAAEPVRARVDDTGSL</sequence>
<feature type="binding site" evidence="8">
    <location>
        <position position="450"/>
    </location>
    <ligand>
        <name>Zn(2+)</name>
        <dbReference type="ChEBI" id="CHEBI:29105"/>
        <label>1</label>
    </ligand>
</feature>
<dbReference type="Gene3D" id="3.40.50.300">
    <property type="entry name" value="P-loop containing nucleotide triphosphate hydrolases"/>
    <property type="match status" value="1"/>
</dbReference>
<comment type="function">
    <text evidence="8">Initiates the restart of stalled replication forks, which reloads the replicative helicase on sites other than the origin of replication. Recognizes and binds to abandoned replication forks and remodels them to uncover a helicase loading site. Promotes assembly of the primosome at these replication forks.</text>
</comment>
<dbReference type="GO" id="GO:1990077">
    <property type="term" value="C:primosome complex"/>
    <property type="evidence" value="ECO:0007669"/>
    <property type="project" value="UniProtKB-UniRule"/>
</dbReference>
<dbReference type="GO" id="GO:0008270">
    <property type="term" value="F:zinc ion binding"/>
    <property type="evidence" value="ECO:0007669"/>
    <property type="project" value="UniProtKB-UniRule"/>
</dbReference>
<dbReference type="GO" id="GO:0006310">
    <property type="term" value="P:DNA recombination"/>
    <property type="evidence" value="ECO:0007669"/>
    <property type="project" value="InterPro"/>
</dbReference>
<dbReference type="SUPFAM" id="SSF52540">
    <property type="entry name" value="P-loop containing nucleoside triphosphate hydrolases"/>
    <property type="match status" value="1"/>
</dbReference>
<dbReference type="EMBL" id="JACBZP010000001">
    <property type="protein sequence ID" value="NYI68598.1"/>
    <property type="molecule type" value="Genomic_DNA"/>
</dbReference>
<dbReference type="GO" id="GO:0043138">
    <property type="term" value="F:3'-5' DNA helicase activity"/>
    <property type="evidence" value="ECO:0007669"/>
    <property type="project" value="TreeGrafter"/>
</dbReference>
<dbReference type="GO" id="GO:0006270">
    <property type="term" value="P:DNA replication initiation"/>
    <property type="evidence" value="ECO:0007669"/>
    <property type="project" value="TreeGrafter"/>
</dbReference>
<feature type="binding site" evidence="8">
    <location>
        <position position="420"/>
    </location>
    <ligand>
        <name>Zn(2+)</name>
        <dbReference type="ChEBI" id="CHEBI:29105"/>
        <label>2</label>
    </ligand>
</feature>
<keyword evidence="5 8" id="KW-0862">Zinc</keyword>
<dbReference type="InterPro" id="IPR041222">
    <property type="entry name" value="PriA_3primeBD"/>
</dbReference>
<dbReference type="GO" id="GO:0006269">
    <property type="term" value="P:DNA replication, synthesis of primer"/>
    <property type="evidence" value="ECO:0007669"/>
    <property type="project" value="UniProtKB-KW"/>
</dbReference>
<keyword evidence="11" id="KW-0378">Hydrolase</keyword>
<evidence type="ECO:0000256" key="1">
    <source>
        <dbReference type="ARBA" id="ARBA00022515"/>
    </source>
</evidence>
<dbReference type="PANTHER" id="PTHR30580">
    <property type="entry name" value="PRIMOSOMAL PROTEIN N"/>
    <property type="match status" value="1"/>
</dbReference>
<feature type="region of interest" description="Disordered" evidence="9">
    <location>
        <begin position="126"/>
        <end position="146"/>
    </location>
</feature>
<dbReference type="HAMAP" id="MF_00983">
    <property type="entry name" value="PriA"/>
    <property type="match status" value="1"/>
</dbReference>
<accession>A0A7Z0IIK2</accession>
<comment type="subunit">
    <text evidence="8">Component of the replication restart primosome.</text>
</comment>
<evidence type="ECO:0000259" key="10">
    <source>
        <dbReference type="Pfam" id="PF17764"/>
    </source>
</evidence>
<evidence type="ECO:0000313" key="11">
    <source>
        <dbReference type="EMBL" id="NYI68598.1"/>
    </source>
</evidence>
<keyword evidence="6 8" id="KW-0067">ATP-binding</keyword>
<dbReference type="AlphaFoldDB" id="A0A7Z0IIK2"/>
<dbReference type="GO" id="GO:0003677">
    <property type="term" value="F:DNA binding"/>
    <property type="evidence" value="ECO:0007669"/>
    <property type="project" value="UniProtKB-UniRule"/>
</dbReference>
<feature type="binding site" evidence="8">
    <location>
        <position position="447"/>
    </location>
    <ligand>
        <name>Zn(2+)</name>
        <dbReference type="ChEBI" id="CHEBI:29105"/>
        <label>1</label>
    </ligand>
</feature>
<feature type="domain" description="Primosomal protein N' 3' DNA-binding" evidence="10">
    <location>
        <begin position="23"/>
        <end position="120"/>
    </location>
</feature>
<evidence type="ECO:0000256" key="7">
    <source>
        <dbReference type="ARBA" id="ARBA00023125"/>
    </source>
</evidence>
<evidence type="ECO:0000256" key="8">
    <source>
        <dbReference type="HAMAP-Rule" id="MF_00983"/>
    </source>
</evidence>
<name>A0A7Z0IIK2_9MICO</name>
<keyword evidence="3 8" id="KW-0479">Metal-binding</keyword>
<comment type="similarity">
    <text evidence="8">Belongs to the helicase family. PriA subfamily.</text>
</comment>
<protein>
    <recommendedName>
        <fullName evidence="8">Probable replication restart protein PriA</fullName>
    </recommendedName>
    <alternativeName>
        <fullName evidence="8">Putative ATP-dependent DNA helicase PriA</fullName>
    </alternativeName>
</protein>
<dbReference type="InterPro" id="IPR042115">
    <property type="entry name" value="PriA_3primeBD_sf"/>
</dbReference>
<evidence type="ECO:0000256" key="6">
    <source>
        <dbReference type="ARBA" id="ARBA00022840"/>
    </source>
</evidence>
<evidence type="ECO:0000256" key="9">
    <source>
        <dbReference type="SAM" id="MobiDB-lite"/>
    </source>
</evidence>
<feature type="binding site" evidence="8">
    <location>
        <position position="408"/>
    </location>
    <ligand>
        <name>Zn(2+)</name>
        <dbReference type="ChEBI" id="CHEBI:29105"/>
        <label>1</label>
    </ligand>
</feature>
<keyword evidence="1 8" id="KW-0639">Primosome</keyword>
<evidence type="ECO:0000256" key="2">
    <source>
        <dbReference type="ARBA" id="ARBA00022705"/>
    </source>
</evidence>
<comment type="caution">
    <text evidence="8">As this protein does not have any detectable helicase domains, it probably does not have helicase activity.</text>
</comment>
<gene>
    <name evidence="8" type="primary">priA</name>
    <name evidence="11" type="ORF">BJY26_002904</name>
</gene>
<dbReference type="GO" id="GO:0005524">
    <property type="term" value="F:ATP binding"/>
    <property type="evidence" value="ECO:0007669"/>
    <property type="project" value="UniProtKB-UniRule"/>
</dbReference>
<keyword evidence="4 8" id="KW-0547">Nucleotide-binding</keyword>
<dbReference type="InterPro" id="IPR027417">
    <property type="entry name" value="P-loop_NTPase"/>
</dbReference>
<evidence type="ECO:0000256" key="4">
    <source>
        <dbReference type="ARBA" id="ARBA00022741"/>
    </source>
</evidence>
<evidence type="ECO:0000256" key="3">
    <source>
        <dbReference type="ARBA" id="ARBA00022723"/>
    </source>
</evidence>
<dbReference type="Gene3D" id="3.40.1440.60">
    <property type="entry name" value="PriA, 3(prime) DNA-binding domain"/>
    <property type="match status" value="1"/>
</dbReference>
<keyword evidence="7 8" id="KW-0238">DNA-binding</keyword>
<organism evidence="11 12">
    <name type="scientific">Spelaeicoccus albus</name>
    <dbReference type="NCBI Taxonomy" id="1280376"/>
    <lineage>
        <taxon>Bacteria</taxon>
        <taxon>Bacillati</taxon>
        <taxon>Actinomycetota</taxon>
        <taxon>Actinomycetes</taxon>
        <taxon>Micrococcales</taxon>
        <taxon>Brevibacteriaceae</taxon>
        <taxon>Spelaeicoccus</taxon>
    </lineage>
</organism>
<feature type="binding site" evidence="8">
    <location>
        <position position="438"/>
    </location>
    <ligand>
        <name>Zn(2+)</name>
        <dbReference type="ChEBI" id="CHEBI:29105"/>
        <label>2</label>
    </ligand>
</feature>
<dbReference type="Proteomes" id="UP000539111">
    <property type="component" value="Unassembled WGS sequence"/>
</dbReference>
<comment type="cofactor">
    <cofactor evidence="8">
        <name>Zn(2+)</name>
        <dbReference type="ChEBI" id="CHEBI:29105"/>
    </cofactor>
    <text evidence="8">Binds 2 zinc ions per subunit.</text>
</comment>
<comment type="caution">
    <text evidence="11">The sequence shown here is derived from an EMBL/GenBank/DDBJ whole genome shotgun (WGS) entry which is preliminary data.</text>
</comment>
<dbReference type="InterPro" id="IPR005259">
    <property type="entry name" value="PriA"/>
</dbReference>
<dbReference type="GO" id="GO:0016787">
    <property type="term" value="F:hydrolase activity"/>
    <property type="evidence" value="ECO:0007669"/>
    <property type="project" value="UniProtKB-KW"/>
</dbReference>
<feature type="binding site" evidence="8">
    <location>
        <position position="411"/>
    </location>
    <ligand>
        <name>Zn(2+)</name>
        <dbReference type="ChEBI" id="CHEBI:29105"/>
        <label>1</label>
    </ligand>
</feature>
<evidence type="ECO:0000313" key="12">
    <source>
        <dbReference type="Proteomes" id="UP000539111"/>
    </source>
</evidence>
<proteinExistence type="inferred from homology"/>
<reference evidence="11 12" key="1">
    <citation type="submission" date="2020-07" db="EMBL/GenBank/DDBJ databases">
        <title>Sequencing the genomes of 1000 actinobacteria strains.</title>
        <authorList>
            <person name="Klenk H.-P."/>
        </authorList>
    </citation>
    <scope>NUCLEOTIDE SEQUENCE [LARGE SCALE GENOMIC DNA]</scope>
    <source>
        <strain evidence="11 12">DSM 26341</strain>
    </source>
</reference>
<keyword evidence="2 8" id="KW-0235">DNA replication</keyword>
<feature type="binding site" evidence="8">
    <location>
        <position position="435"/>
    </location>
    <ligand>
        <name>Zn(2+)</name>
        <dbReference type="ChEBI" id="CHEBI:29105"/>
        <label>2</label>
    </ligand>
</feature>
<keyword evidence="12" id="KW-1185">Reference proteome</keyword>
<dbReference type="Pfam" id="PF17764">
    <property type="entry name" value="PriA_3primeBD"/>
    <property type="match status" value="1"/>
</dbReference>
<dbReference type="RefSeq" id="WP_179428925.1">
    <property type="nucleotide sequence ID" value="NZ_JACBZP010000001.1"/>
</dbReference>
<dbReference type="GO" id="GO:0006302">
    <property type="term" value="P:double-strand break repair"/>
    <property type="evidence" value="ECO:0007669"/>
    <property type="project" value="InterPro"/>
</dbReference>
<evidence type="ECO:0000256" key="5">
    <source>
        <dbReference type="ARBA" id="ARBA00022833"/>
    </source>
</evidence>
<dbReference type="PANTHER" id="PTHR30580:SF0">
    <property type="entry name" value="PRIMOSOMAL PROTEIN N"/>
    <property type="match status" value="1"/>
</dbReference>
<feature type="binding site" evidence="8">
    <location>
        <position position="417"/>
    </location>
    <ligand>
        <name>Zn(2+)</name>
        <dbReference type="ChEBI" id="CHEBI:29105"/>
        <label>2</label>
    </ligand>
</feature>